<evidence type="ECO:0000313" key="2">
    <source>
        <dbReference type="Proteomes" id="UP001061282"/>
    </source>
</evidence>
<accession>A0A9J6QDE5</accession>
<dbReference type="EMBL" id="JAMGZJ010000072">
    <property type="protein sequence ID" value="MCU6668724.1"/>
    <property type="molecule type" value="Genomic_DNA"/>
</dbReference>
<evidence type="ECO:0000313" key="1">
    <source>
        <dbReference type="EMBL" id="MCU6668724.1"/>
    </source>
</evidence>
<name>A0A9J6QDE5_9ENTR</name>
<keyword evidence="2" id="KW-1185">Reference proteome</keyword>
<sequence>MHRTKNEKLKDDLIGEAVLLILKNNGPINFKALASKLRAMAMGESDPERQAALAAAVAEIEQRNAGSANNPAETRGNYSIDNMHHLMTKNSQPRADKKH</sequence>
<proteinExistence type="predicted"/>
<dbReference type="RefSeq" id="WP_271267295.1">
    <property type="nucleotide sequence ID" value="NZ_JAMGZJ010000072.1"/>
</dbReference>
<dbReference type="AlphaFoldDB" id="A0A9J6QDE5"/>
<dbReference type="Proteomes" id="UP001061282">
    <property type="component" value="Unassembled WGS sequence"/>
</dbReference>
<comment type="caution">
    <text evidence="1">The sequence shown here is derived from an EMBL/GenBank/DDBJ whole genome shotgun (WGS) entry which is preliminary data.</text>
</comment>
<reference evidence="1" key="1">
    <citation type="submission" date="2022-05" db="EMBL/GenBank/DDBJ databases">
        <title>Description of a novel species of Leclercia; Leclercia tamurae and the Proposal for a Novel Genus Silvania gen. nov. Containing Two Novel Species Silvania hatchlandensis sp. nov. and Silvania confinis sp. nov. Isolated from the Rhizosphere of Oak.</title>
        <authorList>
            <person name="Maddock D.W."/>
            <person name="Brady C.L."/>
            <person name="Denman S."/>
            <person name="Arnold D."/>
        </authorList>
    </citation>
    <scope>NUCLEOTIDE SEQUENCE</scope>
    <source>
        <strain evidence="1">H4N4</strain>
    </source>
</reference>
<gene>
    <name evidence="1" type="ORF">M8013_08180</name>
</gene>
<organism evidence="1 2">
    <name type="scientific">Silvania confinis</name>
    <dbReference type="NCBI Taxonomy" id="2926470"/>
    <lineage>
        <taxon>Bacteria</taxon>
        <taxon>Pseudomonadati</taxon>
        <taxon>Pseudomonadota</taxon>
        <taxon>Gammaproteobacteria</taxon>
        <taxon>Enterobacterales</taxon>
        <taxon>Enterobacteriaceae</taxon>
        <taxon>Silvania</taxon>
    </lineage>
</organism>
<protein>
    <submittedName>
        <fullName evidence="1">Uncharacterized protein</fullName>
    </submittedName>
</protein>